<proteinExistence type="predicted"/>
<dbReference type="AlphaFoldDB" id="A0AAW4VW63"/>
<accession>A0AAW4VW63</accession>
<dbReference type="RefSeq" id="WP_110437253.1">
    <property type="nucleotide sequence ID" value="NZ_DBEZDI010000009.1"/>
</dbReference>
<evidence type="ECO:0000313" key="2">
    <source>
        <dbReference type="Proteomes" id="UP001298753"/>
    </source>
</evidence>
<dbReference type="GeneID" id="98661088"/>
<sequence length="66" mass="7958">MEWKNANKILPERGHRVLCLYPNGKMDVQLYLGRESFVHDLYGRCIFWTELPKRPKAYFKLMGRNE</sequence>
<name>A0AAW4VW63_9FIRM</name>
<protein>
    <submittedName>
        <fullName evidence="1">Uncharacterized protein</fullName>
    </submittedName>
</protein>
<reference evidence="1 2" key="1">
    <citation type="submission" date="2021-10" db="EMBL/GenBank/DDBJ databases">
        <title>Anaerobic single-cell dispensing facilitates the cultivation of human gut bacteria.</title>
        <authorList>
            <person name="Afrizal A."/>
        </authorList>
    </citation>
    <scope>NUCLEOTIDE SEQUENCE [LARGE SCALE GENOMIC DNA]</scope>
    <source>
        <strain evidence="1 2">CLA-AA-H270</strain>
    </source>
</reference>
<evidence type="ECO:0000313" key="1">
    <source>
        <dbReference type="EMBL" id="MCC2177174.1"/>
    </source>
</evidence>
<comment type="caution">
    <text evidence="1">The sequence shown here is derived from an EMBL/GenBank/DDBJ whole genome shotgun (WGS) entry which is preliminary data.</text>
</comment>
<organism evidence="1 2">
    <name type="scientific">Agathobaculum butyriciproducens</name>
    <dbReference type="NCBI Taxonomy" id="1628085"/>
    <lineage>
        <taxon>Bacteria</taxon>
        <taxon>Bacillati</taxon>
        <taxon>Bacillota</taxon>
        <taxon>Clostridia</taxon>
        <taxon>Eubacteriales</taxon>
        <taxon>Butyricicoccaceae</taxon>
        <taxon>Agathobaculum</taxon>
    </lineage>
</organism>
<keyword evidence="2" id="KW-1185">Reference proteome</keyword>
<dbReference type="EMBL" id="JAJEPX010000024">
    <property type="protein sequence ID" value="MCC2177174.1"/>
    <property type="molecule type" value="Genomic_DNA"/>
</dbReference>
<gene>
    <name evidence="1" type="ORF">LKD22_08550</name>
</gene>
<dbReference type="Proteomes" id="UP001298753">
    <property type="component" value="Unassembled WGS sequence"/>
</dbReference>